<protein>
    <submittedName>
        <fullName evidence="3">Nucleoside-diphosphate-sugar epimerase</fullName>
    </submittedName>
</protein>
<dbReference type="PANTHER" id="PTHR43000">
    <property type="entry name" value="DTDP-D-GLUCOSE 4,6-DEHYDRATASE-RELATED"/>
    <property type="match status" value="1"/>
</dbReference>
<dbReference type="HOGENOM" id="CLU_007383_1_7_0"/>
<dbReference type="KEGG" id="trs:Terro_1884"/>
<organism evidence="3 4">
    <name type="scientific">Terriglobus roseus (strain DSM 18391 / NRRL B-41598 / KBS 63)</name>
    <dbReference type="NCBI Taxonomy" id="926566"/>
    <lineage>
        <taxon>Bacteria</taxon>
        <taxon>Pseudomonadati</taxon>
        <taxon>Acidobacteriota</taxon>
        <taxon>Terriglobia</taxon>
        <taxon>Terriglobales</taxon>
        <taxon>Acidobacteriaceae</taxon>
        <taxon>Terriglobus</taxon>
    </lineage>
</organism>
<accession>I3ZG06</accession>
<dbReference type="AlphaFoldDB" id="I3ZG06"/>
<comment type="similarity">
    <text evidence="1">Belongs to the NAD(P)-dependent epimerase/dehydratase family.</text>
</comment>
<dbReference type="eggNOG" id="COG0451">
    <property type="taxonomic scope" value="Bacteria"/>
</dbReference>
<dbReference type="RefSeq" id="WP_014785743.1">
    <property type="nucleotide sequence ID" value="NC_018014.1"/>
</dbReference>
<evidence type="ECO:0000256" key="1">
    <source>
        <dbReference type="ARBA" id="ARBA00007637"/>
    </source>
</evidence>
<dbReference type="STRING" id="926566.Terro_1884"/>
<dbReference type="PATRIC" id="fig|926566.3.peg.1860"/>
<sequence>MAYLVTGGCGFVGSNLTAELLRRGEQVVVLDNFTRPGTPINYAWLQTIGRFDFFHGDVRNSQDVETIFRAFPIDCVFHLAGQVAMTTSLENPRRDFEVNVLGSINVLEAVRLHAPDATVVYASSNKVYGELEACVLEEKPTRYEPAGKKDVDERARLEFYTPYGCSKGAADQYMQEYARNFKVKSVVFRHSTIYGGRQISTFDQGWVGWFCQQAIETKHNPSHSFTINGDGKQVRDLLHVSDAVACYLAAHENRAQGIGNAFNIGGGYENSMSLRELFLHLEKELGIKMNPRELPWRANDQKYFVADNSKALRLIGWSPKKAKADGIADSLAWELQRRNA</sequence>
<keyword evidence="4" id="KW-1185">Reference proteome</keyword>
<evidence type="ECO:0000313" key="3">
    <source>
        <dbReference type="EMBL" id="AFL88174.1"/>
    </source>
</evidence>
<evidence type="ECO:0000259" key="2">
    <source>
        <dbReference type="Pfam" id="PF01370"/>
    </source>
</evidence>
<proteinExistence type="inferred from homology"/>
<reference evidence="3 4" key="1">
    <citation type="submission" date="2012-06" db="EMBL/GenBank/DDBJ databases">
        <title>Complete genome of Terriglobus roseus DSM 18391.</title>
        <authorList>
            <consortium name="US DOE Joint Genome Institute (JGI-PGF)"/>
            <person name="Lucas S."/>
            <person name="Copeland A."/>
            <person name="Lapidus A."/>
            <person name="Glavina del Rio T."/>
            <person name="Dalin E."/>
            <person name="Tice H."/>
            <person name="Bruce D."/>
            <person name="Goodwin L."/>
            <person name="Pitluck S."/>
            <person name="Peters L."/>
            <person name="Mikhailova N."/>
            <person name="Munk A.C.C."/>
            <person name="Kyrpides N."/>
            <person name="Mavromatis K."/>
            <person name="Ivanova N."/>
            <person name="Brettin T."/>
            <person name="Detter J.C."/>
            <person name="Han C."/>
            <person name="Larimer F."/>
            <person name="Land M."/>
            <person name="Hauser L."/>
            <person name="Markowitz V."/>
            <person name="Cheng J.-F."/>
            <person name="Hugenholtz P."/>
            <person name="Woyke T."/>
            <person name="Wu D."/>
            <person name="Brambilla E."/>
            <person name="Klenk H.-P."/>
            <person name="Eisen J.A."/>
        </authorList>
    </citation>
    <scope>NUCLEOTIDE SEQUENCE [LARGE SCALE GENOMIC DNA]</scope>
    <source>
        <strain evidence="4">DSM 18391 / NRRL B-41598 / KBS 63</strain>
    </source>
</reference>
<dbReference type="OrthoDB" id="9779902at2"/>
<feature type="domain" description="NAD-dependent epimerase/dehydratase" evidence="2">
    <location>
        <begin position="4"/>
        <end position="265"/>
    </location>
</feature>
<name>I3ZG06_TERRK</name>
<dbReference type="EMBL" id="CP003379">
    <property type="protein sequence ID" value="AFL88174.1"/>
    <property type="molecule type" value="Genomic_DNA"/>
</dbReference>
<evidence type="ECO:0000313" key="4">
    <source>
        <dbReference type="Proteomes" id="UP000006056"/>
    </source>
</evidence>
<dbReference type="Pfam" id="PF01370">
    <property type="entry name" value="Epimerase"/>
    <property type="match status" value="1"/>
</dbReference>
<dbReference type="InterPro" id="IPR001509">
    <property type="entry name" value="Epimerase_deHydtase"/>
</dbReference>
<dbReference type="SUPFAM" id="SSF51735">
    <property type="entry name" value="NAD(P)-binding Rossmann-fold domains"/>
    <property type="match status" value="1"/>
</dbReference>
<dbReference type="Gene3D" id="3.40.50.720">
    <property type="entry name" value="NAD(P)-binding Rossmann-like Domain"/>
    <property type="match status" value="1"/>
</dbReference>
<dbReference type="InterPro" id="IPR036291">
    <property type="entry name" value="NAD(P)-bd_dom_sf"/>
</dbReference>
<gene>
    <name evidence="3" type="ordered locus">Terro_1884</name>
</gene>
<dbReference type="Proteomes" id="UP000006056">
    <property type="component" value="Chromosome"/>
</dbReference>